<dbReference type="EMBL" id="BMXR01000011">
    <property type="protein sequence ID" value="GGX67447.1"/>
    <property type="molecule type" value="Genomic_DNA"/>
</dbReference>
<organism evidence="5 6">
    <name type="scientific">Saccharospirillum salsuginis</name>
    <dbReference type="NCBI Taxonomy" id="418750"/>
    <lineage>
        <taxon>Bacteria</taxon>
        <taxon>Pseudomonadati</taxon>
        <taxon>Pseudomonadota</taxon>
        <taxon>Gammaproteobacteria</taxon>
        <taxon>Oceanospirillales</taxon>
        <taxon>Saccharospirillaceae</taxon>
        <taxon>Saccharospirillum</taxon>
    </lineage>
</organism>
<evidence type="ECO:0000259" key="4">
    <source>
        <dbReference type="PROSITE" id="PS01124"/>
    </source>
</evidence>
<reference evidence="5" key="2">
    <citation type="submission" date="2020-09" db="EMBL/GenBank/DDBJ databases">
        <authorList>
            <person name="Sun Q."/>
            <person name="Kim S."/>
        </authorList>
    </citation>
    <scope>NUCLEOTIDE SEQUENCE</scope>
    <source>
        <strain evidence="5">KCTC 22169</strain>
    </source>
</reference>
<evidence type="ECO:0000313" key="5">
    <source>
        <dbReference type="EMBL" id="GGX67447.1"/>
    </source>
</evidence>
<proteinExistence type="predicted"/>
<dbReference type="Gene3D" id="1.10.10.60">
    <property type="entry name" value="Homeodomain-like"/>
    <property type="match status" value="1"/>
</dbReference>
<keyword evidence="1" id="KW-0805">Transcription regulation</keyword>
<dbReference type="PANTHER" id="PTHR46796:SF6">
    <property type="entry name" value="ARAC SUBFAMILY"/>
    <property type="match status" value="1"/>
</dbReference>
<keyword evidence="6" id="KW-1185">Reference proteome</keyword>
<dbReference type="InterPro" id="IPR050204">
    <property type="entry name" value="AraC_XylS_family_regulators"/>
</dbReference>
<dbReference type="SMART" id="SM00342">
    <property type="entry name" value="HTH_ARAC"/>
    <property type="match status" value="1"/>
</dbReference>
<dbReference type="PANTHER" id="PTHR46796">
    <property type="entry name" value="HTH-TYPE TRANSCRIPTIONAL ACTIVATOR RHAS-RELATED"/>
    <property type="match status" value="1"/>
</dbReference>
<evidence type="ECO:0000256" key="2">
    <source>
        <dbReference type="ARBA" id="ARBA00023125"/>
    </source>
</evidence>
<gene>
    <name evidence="5" type="ORF">GCM10007392_38820</name>
</gene>
<accession>A0A918KLD6</accession>
<keyword evidence="2" id="KW-0238">DNA-binding</keyword>
<dbReference type="InterPro" id="IPR009057">
    <property type="entry name" value="Homeodomain-like_sf"/>
</dbReference>
<dbReference type="SUPFAM" id="SSF46689">
    <property type="entry name" value="Homeodomain-like"/>
    <property type="match status" value="1"/>
</dbReference>
<dbReference type="GO" id="GO:0043565">
    <property type="term" value="F:sequence-specific DNA binding"/>
    <property type="evidence" value="ECO:0007669"/>
    <property type="project" value="InterPro"/>
</dbReference>
<comment type="caution">
    <text evidence="5">The sequence shown here is derived from an EMBL/GenBank/DDBJ whole genome shotgun (WGS) entry which is preliminary data.</text>
</comment>
<protein>
    <recommendedName>
        <fullName evidence="4">HTH araC/xylS-type domain-containing protein</fullName>
    </recommendedName>
</protein>
<dbReference type="Pfam" id="PF12833">
    <property type="entry name" value="HTH_18"/>
    <property type="match status" value="1"/>
</dbReference>
<dbReference type="GO" id="GO:0003700">
    <property type="term" value="F:DNA-binding transcription factor activity"/>
    <property type="evidence" value="ECO:0007669"/>
    <property type="project" value="InterPro"/>
</dbReference>
<reference evidence="5" key="1">
    <citation type="journal article" date="2014" name="Int. J. Syst. Evol. Microbiol.">
        <title>Complete genome sequence of Corynebacterium casei LMG S-19264T (=DSM 44701T), isolated from a smear-ripened cheese.</title>
        <authorList>
            <consortium name="US DOE Joint Genome Institute (JGI-PGF)"/>
            <person name="Walter F."/>
            <person name="Albersmeier A."/>
            <person name="Kalinowski J."/>
            <person name="Ruckert C."/>
        </authorList>
    </citation>
    <scope>NUCLEOTIDE SEQUENCE</scope>
    <source>
        <strain evidence="5">KCTC 22169</strain>
    </source>
</reference>
<feature type="domain" description="HTH araC/xylS-type" evidence="4">
    <location>
        <begin position="205"/>
        <end position="306"/>
    </location>
</feature>
<dbReference type="AlphaFoldDB" id="A0A918KLD6"/>
<dbReference type="PROSITE" id="PS01124">
    <property type="entry name" value="HTH_ARAC_FAMILY_2"/>
    <property type="match status" value="1"/>
</dbReference>
<keyword evidence="3" id="KW-0804">Transcription</keyword>
<sequence>MWESELSCTVTRERVLDAYTRILDAEAGEWLSALAFLSRNDGLVLTGEWDSRAMGYVSYLPVGNGSVTYVETQQALHLTGHKNAHPTLLQIQSGQISDLDMPGLVLGPGDFLMLRPRQRLNLKSGSNTRLLAIQLFDAPSDNLVPGRNPVLDIHTQTYLDDAPFFCHNTDAVRRTHRLLGELRESLIKPTRTIEHIKEPIDPRVLRAVLHMRQNPDWPFNLAELAAIAYTSERNLYNLMRVHIGCTPYRYYQRCRLLRVRDRMVSHRFESSSISWYAMEGGFNHLGRFSALYREHFGELPSETLGWKKQLQAILQPSDIRRFMTH</sequence>
<name>A0A918KLD6_9GAMM</name>
<dbReference type="InterPro" id="IPR018060">
    <property type="entry name" value="HTH_AraC"/>
</dbReference>
<evidence type="ECO:0000313" key="6">
    <source>
        <dbReference type="Proteomes" id="UP000626148"/>
    </source>
</evidence>
<evidence type="ECO:0000256" key="1">
    <source>
        <dbReference type="ARBA" id="ARBA00023015"/>
    </source>
</evidence>
<dbReference type="Proteomes" id="UP000626148">
    <property type="component" value="Unassembled WGS sequence"/>
</dbReference>
<evidence type="ECO:0000256" key="3">
    <source>
        <dbReference type="ARBA" id="ARBA00023163"/>
    </source>
</evidence>